<feature type="domain" description="Smf/DprA SLOG" evidence="2">
    <location>
        <begin position="83"/>
        <end position="293"/>
    </location>
</feature>
<dbReference type="AlphaFoldDB" id="A0A9D2A3U6"/>
<dbReference type="NCBIfam" id="TIGR00732">
    <property type="entry name" value="dprA"/>
    <property type="match status" value="1"/>
</dbReference>
<dbReference type="InterPro" id="IPR036388">
    <property type="entry name" value="WH-like_DNA-bd_sf"/>
</dbReference>
<sequence length="371" mass="40497">MNYSDERLCCIALTLCDGIGTLTAQRLVKVAGSAAGVFARRNELSQLCPDIQPSVLKALNTPDIFDRAERELAFAEKHGIDCFTPNDARYPARLRQCEDAPLFLFSKGNADLNSLRVVSIVGTRHATEYGRQFCNEFIRDIATVCPDLLVVSGLAYGIDIAAHRAALAEQLPTVAVLAHGLDRIYPSAHRKTATEMLARGGLLTEFLTGTEPERYNFISRNRIVAGMADAVIVVESGAKGGSLITADLGNGYNRECFAVPGRVNDEQSKGCNNLIRDNKAALIENAEDFVNAMRWNTTAAKPAPIQRTLFQELTEEENRIVQLLGQYGDLQINALTVESNLPISQLSGVLFELEMKGIIKAQAGNVYHLLG</sequence>
<evidence type="ECO:0000259" key="2">
    <source>
        <dbReference type="Pfam" id="PF02481"/>
    </source>
</evidence>
<dbReference type="Pfam" id="PF17782">
    <property type="entry name" value="WHD_DprA"/>
    <property type="match status" value="1"/>
</dbReference>
<dbReference type="InterPro" id="IPR003488">
    <property type="entry name" value="DprA"/>
</dbReference>
<protein>
    <submittedName>
        <fullName evidence="4">DNA-processing protein DprA</fullName>
    </submittedName>
</protein>
<evidence type="ECO:0000259" key="3">
    <source>
        <dbReference type="Pfam" id="PF17782"/>
    </source>
</evidence>
<feature type="domain" description="DprA winged helix" evidence="3">
    <location>
        <begin position="311"/>
        <end position="365"/>
    </location>
</feature>
<dbReference type="InterPro" id="IPR057666">
    <property type="entry name" value="DrpA_SLOG"/>
</dbReference>
<dbReference type="SUPFAM" id="SSF102405">
    <property type="entry name" value="MCP/YpsA-like"/>
    <property type="match status" value="1"/>
</dbReference>
<dbReference type="PANTHER" id="PTHR43022">
    <property type="entry name" value="PROTEIN SMF"/>
    <property type="match status" value="1"/>
</dbReference>
<accession>A0A9D2A3U6</accession>
<evidence type="ECO:0000256" key="1">
    <source>
        <dbReference type="ARBA" id="ARBA00006525"/>
    </source>
</evidence>
<evidence type="ECO:0000313" key="4">
    <source>
        <dbReference type="EMBL" id="HIZ00955.1"/>
    </source>
</evidence>
<dbReference type="GO" id="GO:0009294">
    <property type="term" value="P:DNA-mediated transformation"/>
    <property type="evidence" value="ECO:0007669"/>
    <property type="project" value="InterPro"/>
</dbReference>
<evidence type="ECO:0000313" key="5">
    <source>
        <dbReference type="Proteomes" id="UP000824023"/>
    </source>
</evidence>
<comment type="similarity">
    <text evidence="1">Belongs to the DprA/Smf family.</text>
</comment>
<dbReference type="Proteomes" id="UP000824023">
    <property type="component" value="Unassembled WGS sequence"/>
</dbReference>
<proteinExistence type="inferred from homology"/>
<dbReference type="InterPro" id="IPR041614">
    <property type="entry name" value="DprA_WH"/>
</dbReference>
<dbReference type="Gene3D" id="3.40.50.450">
    <property type="match status" value="1"/>
</dbReference>
<dbReference type="EMBL" id="DXCK01000031">
    <property type="protein sequence ID" value="HIZ00955.1"/>
    <property type="molecule type" value="Genomic_DNA"/>
</dbReference>
<gene>
    <name evidence="4" type="primary">dprA</name>
    <name evidence="4" type="ORF">H9819_01710</name>
</gene>
<organism evidence="4 5">
    <name type="scientific">Candidatus Bacteroides merdipullorum</name>
    <dbReference type="NCBI Taxonomy" id="2838474"/>
    <lineage>
        <taxon>Bacteria</taxon>
        <taxon>Pseudomonadati</taxon>
        <taxon>Bacteroidota</taxon>
        <taxon>Bacteroidia</taxon>
        <taxon>Bacteroidales</taxon>
        <taxon>Bacteroidaceae</taxon>
        <taxon>Bacteroides</taxon>
    </lineage>
</organism>
<name>A0A9D2A3U6_9BACE</name>
<dbReference type="PANTHER" id="PTHR43022:SF1">
    <property type="entry name" value="PROTEIN SMF"/>
    <property type="match status" value="1"/>
</dbReference>
<dbReference type="Pfam" id="PF02481">
    <property type="entry name" value="DNA_processg_A"/>
    <property type="match status" value="1"/>
</dbReference>
<reference evidence="4" key="2">
    <citation type="submission" date="2021-04" db="EMBL/GenBank/DDBJ databases">
        <authorList>
            <person name="Gilroy R."/>
        </authorList>
    </citation>
    <scope>NUCLEOTIDE SEQUENCE</scope>
    <source>
        <strain evidence="4">ChiHjej12B11-24981</strain>
    </source>
</reference>
<reference evidence="4" key="1">
    <citation type="journal article" date="2021" name="PeerJ">
        <title>Extensive microbial diversity within the chicken gut microbiome revealed by metagenomics and culture.</title>
        <authorList>
            <person name="Gilroy R."/>
            <person name="Ravi A."/>
            <person name="Getino M."/>
            <person name="Pursley I."/>
            <person name="Horton D.L."/>
            <person name="Alikhan N.F."/>
            <person name="Baker D."/>
            <person name="Gharbi K."/>
            <person name="Hall N."/>
            <person name="Watson M."/>
            <person name="Adriaenssens E.M."/>
            <person name="Foster-Nyarko E."/>
            <person name="Jarju S."/>
            <person name="Secka A."/>
            <person name="Antonio M."/>
            <person name="Oren A."/>
            <person name="Chaudhuri R.R."/>
            <person name="La Ragione R."/>
            <person name="Hildebrand F."/>
            <person name="Pallen M.J."/>
        </authorList>
    </citation>
    <scope>NUCLEOTIDE SEQUENCE</scope>
    <source>
        <strain evidence="4">ChiHjej12B11-24981</strain>
    </source>
</reference>
<dbReference type="Gene3D" id="1.10.10.10">
    <property type="entry name" value="Winged helix-like DNA-binding domain superfamily/Winged helix DNA-binding domain"/>
    <property type="match status" value="1"/>
</dbReference>
<comment type="caution">
    <text evidence="4">The sequence shown here is derived from an EMBL/GenBank/DDBJ whole genome shotgun (WGS) entry which is preliminary data.</text>
</comment>